<reference evidence="4 5" key="1">
    <citation type="submission" date="2016-09" db="EMBL/GenBank/DDBJ databases">
        <title>Draft genome sequence for the type strain of Desulfuribacillus alkaliarsenatis AHT28, an obligately anaerobic, sulfidogenic bacterium isolated from Russian soda lake sediments.</title>
        <authorList>
            <person name="Abin C.A."/>
            <person name="Hollibaugh J.T."/>
        </authorList>
    </citation>
    <scope>NUCLEOTIDE SEQUENCE [LARGE SCALE GENOMIC DNA]</scope>
    <source>
        <strain evidence="4 5">AHT28</strain>
    </source>
</reference>
<keyword evidence="2" id="KW-0067">ATP-binding</keyword>
<gene>
    <name evidence="4" type="ORF">BHF68_01780</name>
</gene>
<dbReference type="InterPro" id="IPR027417">
    <property type="entry name" value="P-loop_NTPase"/>
</dbReference>
<dbReference type="Gene3D" id="3.40.50.300">
    <property type="entry name" value="P-loop containing nucleotide triphosphate hydrolases"/>
    <property type="match status" value="1"/>
</dbReference>
<evidence type="ECO:0000256" key="1">
    <source>
        <dbReference type="ARBA" id="ARBA00022741"/>
    </source>
</evidence>
<evidence type="ECO:0000313" key="4">
    <source>
        <dbReference type="EMBL" id="OEF98430.1"/>
    </source>
</evidence>
<dbReference type="PANTHER" id="PTHR20953:SF3">
    <property type="entry name" value="P-LOOP CONTAINING NUCLEOSIDE TRIPHOSPHATE HYDROLASES SUPERFAMILY PROTEIN"/>
    <property type="match status" value="1"/>
</dbReference>
<protein>
    <submittedName>
        <fullName evidence="4">Stage III sporulation protein AA</fullName>
    </submittedName>
</protein>
<accession>A0A1E5G5G6</accession>
<keyword evidence="1" id="KW-0547">Nucleotide-binding</keyword>
<dbReference type="PANTHER" id="PTHR20953">
    <property type="entry name" value="KINASE-RELATED"/>
    <property type="match status" value="1"/>
</dbReference>
<dbReference type="OrthoDB" id="9768243at2"/>
<dbReference type="InterPro" id="IPR014217">
    <property type="entry name" value="Spore_III_AA"/>
</dbReference>
<dbReference type="Proteomes" id="UP000094296">
    <property type="component" value="Unassembled WGS sequence"/>
</dbReference>
<evidence type="ECO:0000259" key="3">
    <source>
        <dbReference type="SMART" id="SM00382"/>
    </source>
</evidence>
<evidence type="ECO:0000313" key="5">
    <source>
        <dbReference type="Proteomes" id="UP000094296"/>
    </source>
</evidence>
<dbReference type="STRING" id="766136.BHF68_01780"/>
<dbReference type="SMART" id="SM00382">
    <property type="entry name" value="AAA"/>
    <property type="match status" value="1"/>
</dbReference>
<dbReference type="EMBL" id="MIJE01000001">
    <property type="protein sequence ID" value="OEF98430.1"/>
    <property type="molecule type" value="Genomic_DNA"/>
</dbReference>
<keyword evidence="5" id="KW-1185">Reference proteome</keyword>
<proteinExistence type="predicted"/>
<dbReference type="RefSeq" id="WP_069641922.1">
    <property type="nucleotide sequence ID" value="NZ_MIJE01000001.1"/>
</dbReference>
<organism evidence="4 5">
    <name type="scientific">Desulfuribacillus alkaliarsenatis</name>
    <dbReference type="NCBI Taxonomy" id="766136"/>
    <lineage>
        <taxon>Bacteria</taxon>
        <taxon>Bacillati</taxon>
        <taxon>Bacillota</taxon>
        <taxon>Desulfuribacillia</taxon>
        <taxon>Desulfuribacillales</taxon>
        <taxon>Desulfuribacillaceae</taxon>
        <taxon>Desulfuribacillus</taxon>
    </lineage>
</organism>
<feature type="domain" description="AAA+ ATPase" evidence="3">
    <location>
        <begin position="151"/>
        <end position="290"/>
    </location>
</feature>
<name>A0A1E5G5G6_9FIRM</name>
<dbReference type="InterPro" id="IPR045735">
    <property type="entry name" value="Spore_III_AA_AAA+_ATPase"/>
</dbReference>
<sequence length="324" mass="36055">MWSQGIERILPKSIKRLLLNIPKTKLDTIQEIRLRIYQPLEICLANTSVFLSNIGITADLSNAYKVTKEDCNQLLQAISNHSMYAIEDQLRQGYVTISGGHRVGIVGKVVADGGHIRTIQNISSFNIRVAKQITGVATKLMPELYDSVRKQPYHTLIVSPPQCGKTTLLRDIIREFSRGNERLSIPSYKIAVVDERSELAGSIQGVTQADLGPRTDVLDACPKAEGMMLLIRSMSPQIIAVDEIGSKADANAVDEVLHAGVSIITTAHAFNLEELMGRPIMNEMIQKKVFDRYIVLSNRPEVGTITGIYDKNRMKLSMRRAWIG</sequence>
<dbReference type="Pfam" id="PF19568">
    <property type="entry name" value="Spore_III_AA"/>
    <property type="match status" value="1"/>
</dbReference>
<dbReference type="GO" id="GO:0005524">
    <property type="term" value="F:ATP binding"/>
    <property type="evidence" value="ECO:0007669"/>
    <property type="project" value="UniProtKB-KW"/>
</dbReference>
<comment type="caution">
    <text evidence="4">The sequence shown here is derived from an EMBL/GenBank/DDBJ whole genome shotgun (WGS) entry which is preliminary data.</text>
</comment>
<dbReference type="SUPFAM" id="SSF52540">
    <property type="entry name" value="P-loop containing nucleoside triphosphate hydrolases"/>
    <property type="match status" value="1"/>
</dbReference>
<evidence type="ECO:0000256" key="2">
    <source>
        <dbReference type="ARBA" id="ARBA00022840"/>
    </source>
</evidence>
<dbReference type="InterPro" id="IPR003593">
    <property type="entry name" value="AAA+_ATPase"/>
</dbReference>
<dbReference type="AlphaFoldDB" id="A0A1E5G5G6"/>
<dbReference type="NCBIfam" id="TIGR02858">
    <property type="entry name" value="spore_III_AA"/>
    <property type="match status" value="1"/>
</dbReference>